<dbReference type="Proteomes" id="UP000324800">
    <property type="component" value="Unassembled WGS sequence"/>
</dbReference>
<name>A0A5J4V520_9EUKA</name>
<organism evidence="1 2">
    <name type="scientific">Streblomastix strix</name>
    <dbReference type="NCBI Taxonomy" id="222440"/>
    <lineage>
        <taxon>Eukaryota</taxon>
        <taxon>Metamonada</taxon>
        <taxon>Preaxostyla</taxon>
        <taxon>Oxymonadida</taxon>
        <taxon>Streblomastigidae</taxon>
        <taxon>Streblomastix</taxon>
    </lineage>
</organism>
<accession>A0A5J4V520</accession>
<proteinExistence type="predicted"/>
<dbReference type="EMBL" id="SNRW01009638">
    <property type="protein sequence ID" value="KAA6377697.1"/>
    <property type="molecule type" value="Genomic_DNA"/>
</dbReference>
<reference evidence="1 2" key="1">
    <citation type="submission" date="2019-03" db="EMBL/GenBank/DDBJ databases">
        <title>Single cell metagenomics reveals metabolic interactions within the superorganism composed of flagellate Streblomastix strix and complex community of Bacteroidetes bacteria on its surface.</title>
        <authorList>
            <person name="Treitli S.C."/>
            <person name="Kolisko M."/>
            <person name="Husnik F."/>
            <person name="Keeling P."/>
            <person name="Hampl V."/>
        </authorList>
    </citation>
    <scope>NUCLEOTIDE SEQUENCE [LARGE SCALE GENOMIC DNA]</scope>
    <source>
        <strain evidence="1">ST1C</strain>
    </source>
</reference>
<sequence>MNQTLKVNKNEILILNWIMMIAMNEHVQICSVNKNKKVSIMMINYEMKQIYCYVNDMTKMKGDKNDKNMRVNVSKMMLNMIHKMKKKKMKMIHMNQMKQIQNDEVDDTSELSNVEADGCFPVL</sequence>
<dbReference type="AlphaFoldDB" id="A0A5J4V520"/>
<evidence type="ECO:0000313" key="1">
    <source>
        <dbReference type="EMBL" id="KAA6377697.1"/>
    </source>
</evidence>
<evidence type="ECO:0000313" key="2">
    <source>
        <dbReference type="Proteomes" id="UP000324800"/>
    </source>
</evidence>
<comment type="caution">
    <text evidence="1">The sequence shown here is derived from an EMBL/GenBank/DDBJ whole genome shotgun (WGS) entry which is preliminary data.</text>
</comment>
<protein>
    <submittedName>
        <fullName evidence="1">Uncharacterized protein</fullName>
    </submittedName>
</protein>
<gene>
    <name evidence="1" type="ORF">EZS28_026776</name>
</gene>